<evidence type="ECO:0000256" key="1">
    <source>
        <dbReference type="ARBA" id="ARBA00023002"/>
    </source>
</evidence>
<reference evidence="5" key="1">
    <citation type="journal article" date="2019" name="Int. J. Syst. Evol. Microbiol.">
        <title>The Global Catalogue of Microorganisms (GCM) 10K type strain sequencing project: providing services to taxonomists for standard genome sequencing and annotation.</title>
        <authorList>
            <consortium name="The Broad Institute Genomics Platform"/>
            <consortium name="The Broad Institute Genome Sequencing Center for Infectious Disease"/>
            <person name="Wu L."/>
            <person name="Ma J."/>
        </authorList>
    </citation>
    <scope>NUCLEOTIDE SEQUENCE [LARGE SCALE GENOMIC DNA]</scope>
    <source>
        <strain evidence="5">CGMCC 1.10363</strain>
    </source>
</reference>
<dbReference type="Pfam" id="PF00296">
    <property type="entry name" value="Bac_luciferase"/>
    <property type="match status" value="1"/>
</dbReference>
<evidence type="ECO:0000256" key="2">
    <source>
        <dbReference type="ARBA" id="ARBA00023033"/>
    </source>
</evidence>
<evidence type="ECO:0000313" key="4">
    <source>
        <dbReference type="EMBL" id="MFC4241883.1"/>
    </source>
</evidence>
<keyword evidence="5" id="KW-1185">Reference proteome</keyword>
<feature type="domain" description="Luciferase-like" evidence="3">
    <location>
        <begin position="18"/>
        <end position="203"/>
    </location>
</feature>
<dbReference type="SUPFAM" id="SSF51679">
    <property type="entry name" value="Bacterial luciferase-like"/>
    <property type="match status" value="1"/>
</dbReference>
<gene>
    <name evidence="4" type="ORF">ACFOYW_00745</name>
</gene>
<dbReference type="Gene3D" id="3.20.20.30">
    <property type="entry name" value="Luciferase-like domain"/>
    <property type="match status" value="1"/>
</dbReference>
<accession>A0ABV8Q3J0</accession>
<keyword evidence="1 4" id="KW-0560">Oxidoreductase</keyword>
<dbReference type="Proteomes" id="UP001595900">
    <property type="component" value="Unassembled WGS sequence"/>
</dbReference>
<dbReference type="InterPro" id="IPR050766">
    <property type="entry name" value="Bact_Lucif_Oxidored"/>
</dbReference>
<dbReference type="EC" id="1.-.-.-" evidence="4"/>
<name>A0ABV8Q3J0_9MICO</name>
<dbReference type="PANTHER" id="PTHR30137:SF8">
    <property type="entry name" value="BLR5498 PROTEIN"/>
    <property type="match status" value="1"/>
</dbReference>
<proteinExistence type="predicted"/>
<comment type="caution">
    <text evidence="4">The sequence shown here is derived from an EMBL/GenBank/DDBJ whole genome shotgun (WGS) entry which is preliminary data.</text>
</comment>
<evidence type="ECO:0000259" key="3">
    <source>
        <dbReference type="Pfam" id="PF00296"/>
    </source>
</evidence>
<dbReference type="InterPro" id="IPR036661">
    <property type="entry name" value="Luciferase-like_sf"/>
</dbReference>
<dbReference type="EMBL" id="JBHSCN010000002">
    <property type="protein sequence ID" value="MFC4241883.1"/>
    <property type="molecule type" value="Genomic_DNA"/>
</dbReference>
<dbReference type="RefSeq" id="WP_390226640.1">
    <property type="nucleotide sequence ID" value="NZ_JBHSCN010000002.1"/>
</dbReference>
<dbReference type="GO" id="GO:0016491">
    <property type="term" value="F:oxidoreductase activity"/>
    <property type="evidence" value="ECO:0007669"/>
    <property type="project" value="UniProtKB-KW"/>
</dbReference>
<evidence type="ECO:0000313" key="5">
    <source>
        <dbReference type="Proteomes" id="UP001595900"/>
    </source>
</evidence>
<sequence>MRIGVDVPPLREDGTLLDAKELMAKARMIEDAGLDGIWTGDASYYRGQYTEVDPLQWSVIAAAGTEHIEVGLTVLQVPLREPVDLAQRLLTIHALANGRFTAGVGAGSTLRGAFEAVHVDYENRFKIFHSHMDKIRRLLNGEEVDEAVIPPFPGTEGGPRFVLGAWSSPVSLRRAVRDYDGWMSSSGLTNIKVMADGIKSYRDLGGTRAMTTTCRIDLSAPDEKLDEDGPFTLICGPQEAAERLNRLVELGFDDVCLRFVDRNEAASHRRRNFTAEDLEQIRSLLPKDPTSAVRPLTTAEASAA</sequence>
<dbReference type="PANTHER" id="PTHR30137">
    <property type="entry name" value="LUCIFERASE-LIKE MONOOXYGENASE"/>
    <property type="match status" value="1"/>
</dbReference>
<keyword evidence="2" id="KW-0503">Monooxygenase</keyword>
<organism evidence="4 5">
    <name type="scientific">Gryllotalpicola reticulitermitis</name>
    <dbReference type="NCBI Taxonomy" id="1184153"/>
    <lineage>
        <taxon>Bacteria</taxon>
        <taxon>Bacillati</taxon>
        <taxon>Actinomycetota</taxon>
        <taxon>Actinomycetes</taxon>
        <taxon>Micrococcales</taxon>
        <taxon>Microbacteriaceae</taxon>
        <taxon>Gryllotalpicola</taxon>
    </lineage>
</organism>
<protein>
    <submittedName>
        <fullName evidence="4">LLM class flavin-dependent oxidoreductase</fullName>
        <ecNumber evidence="4">1.-.-.-</ecNumber>
    </submittedName>
</protein>
<dbReference type="InterPro" id="IPR011251">
    <property type="entry name" value="Luciferase-like_dom"/>
</dbReference>